<dbReference type="EMBL" id="LR962863">
    <property type="protein sequence ID" value="CAD7360510.1"/>
    <property type="molecule type" value="Genomic_DNA"/>
</dbReference>
<evidence type="ECO:0000313" key="3">
    <source>
        <dbReference type="EMBL" id="CAD7360510.1"/>
    </source>
</evidence>
<evidence type="ECO:0000313" key="5">
    <source>
        <dbReference type="EMBL" id="SUM90096.1"/>
    </source>
</evidence>
<evidence type="ECO:0000256" key="1">
    <source>
        <dbReference type="ARBA" id="ARBA00009919"/>
    </source>
</evidence>
<dbReference type="EMBL" id="POVK01000028">
    <property type="protein sequence ID" value="NHA34574.1"/>
    <property type="molecule type" value="Genomic_DNA"/>
</dbReference>
<keyword evidence="5" id="KW-0548">Nucleotidyltransferase</keyword>
<dbReference type="GO" id="GO:0005829">
    <property type="term" value="C:cytosol"/>
    <property type="evidence" value="ECO:0007669"/>
    <property type="project" value="TreeGrafter"/>
</dbReference>
<dbReference type="GO" id="GO:0008146">
    <property type="term" value="F:sulfotransferase activity"/>
    <property type="evidence" value="ECO:0007669"/>
    <property type="project" value="TreeGrafter"/>
</dbReference>
<dbReference type="GO" id="GO:0061605">
    <property type="term" value="F:molybdopterin-synthase adenylyltransferase activity"/>
    <property type="evidence" value="ECO:0007669"/>
    <property type="project" value="UniProtKB-EC"/>
</dbReference>
<organism evidence="5">
    <name type="scientific">Staphylococcus schleiferi</name>
    <dbReference type="NCBI Taxonomy" id="1295"/>
    <lineage>
        <taxon>Bacteria</taxon>
        <taxon>Bacillati</taxon>
        <taxon>Bacillota</taxon>
        <taxon>Bacilli</taxon>
        <taxon>Bacillales</taxon>
        <taxon>Staphylococcaceae</taxon>
        <taxon>Staphylococcus</taxon>
    </lineage>
</organism>
<dbReference type="InterPro" id="IPR045886">
    <property type="entry name" value="ThiF/MoeB/HesA"/>
</dbReference>
<dbReference type="EC" id="2.7.7.80" evidence="5"/>
<proteinExistence type="inferred from homology"/>
<name>A0A7Z7QR16_STASC</name>
<reference evidence="5" key="2">
    <citation type="submission" date="2018-06" db="EMBL/GenBank/DDBJ databases">
        <authorList>
            <consortium name="Pathogen Informatics"/>
            <person name="Doyle S."/>
        </authorList>
    </citation>
    <scope>NUCLEOTIDE SEQUENCE [LARGE SCALE GENOMIC DNA]</scope>
    <source>
        <strain evidence="5">NCTC12218</strain>
    </source>
</reference>
<dbReference type="PANTHER" id="PTHR10953">
    <property type="entry name" value="UBIQUITIN-ACTIVATING ENZYME E1"/>
    <property type="match status" value="1"/>
</dbReference>
<dbReference type="AlphaFoldDB" id="A0A7Z7QR16"/>
<dbReference type="Proteomes" id="UP000264146">
    <property type="component" value="Chromosome"/>
</dbReference>
<dbReference type="CDD" id="cd00757">
    <property type="entry name" value="ThiF_MoeB_HesA_family"/>
    <property type="match status" value="1"/>
</dbReference>
<dbReference type="SUPFAM" id="SSF69572">
    <property type="entry name" value="Activating enzymes of the ubiquitin-like proteins"/>
    <property type="match status" value="1"/>
</dbReference>
<dbReference type="GeneID" id="93790828"/>
<evidence type="ECO:0000313" key="7">
    <source>
        <dbReference type="Proteomes" id="UP000572988"/>
    </source>
</evidence>
<dbReference type="GO" id="GO:0004792">
    <property type="term" value="F:thiosulfate-cyanide sulfurtransferase activity"/>
    <property type="evidence" value="ECO:0007669"/>
    <property type="project" value="TreeGrafter"/>
</dbReference>
<evidence type="ECO:0000313" key="4">
    <source>
        <dbReference type="EMBL" id="NHA34574.1"/>
    </source>
</evidence>
<reference evidence="4 7" key="1">
    <citation type="submission" date="2018-01" db="EMBL/GenBank/DDBJ databases">
        <title>Complete genome sequence of Staphylococcus Scheliferi isolated from human.</title>
        <authorList>
            <person name="Abouelkhair M.A."/>
            <person name="Bemis D.A."/>
            <person name="Kania S.A."/>
        </authorList>
    </citation>
    <scope>NUCLEOTIDE SEQUENCE [LARGE SCALE GENOMIC DNA]</scope>
    <source>
        <strain evidence="4 7">ATCC 43808</strain>
    </source>
</reference>
<feature type="domain" description="THIF-type NAD/FAD binding fold" evidence="2">
    <location>
        <begin position="4"/>
        <end position="240"/>
    </location>
</feature>
<keyword evidence="5" id="KW-0808">Transferase</keyword>
<dbReference type="Gene3D" id="3.40.50.720">
    <property type="entry name" value="NAD(P)-binding Rossmann-like Domain"/>
    <property type="match status" value="1"/>
</dbReference>
<dbReference type="EMBL" id="UHEF01000001">
    <property type="protein sequence ID" value="SUM90096.1"/>
    <property type="molecule type" value="Genomic_DNA"/>
</dbReference>
<evidence type="ECO:0000259" key="2">
    <source>
        <dbReference type="Pfam" id="PF00899"/>
    </source>
</evidence>
<reference evidence="3 6" key="3">
    <citation type="submission" date="2020-11" db="EMBL/GenBank/DDBJ databases">
        <authorList>
            <consortium name="Pathogen Informatics"/>
        </authorList>
    </citation>
    <scope>NUCLEOTIDE SEQUENCE [LARGE SCALE GENOMIC DNA]</scope>
    <source>
        <strain evidence="3 6">NCTC12218</strain>
    </source>
</reference>
<comment type="similarity">
    <text evidence="1">Belongs to the HesA/MoeB/ThiF family.</text>
</comment>
<gene>
    <name evidence="5" type="primary">moeB_2</name>
    <name evidence="4" type="ORF">C1O36_08620</name>
    <name evidence="5" type="ORF">NCTC12218_02186</name>
</gene>
<dbReference type="InterPro" id="IPR035985">
    <property type="entry name" value="Ubiquitin-activating_enz"/>
</dbReference>
<dbReference type="FunFam" id="3.40.50.720:FF:000080">
    <property type="entry name" value="Thiazole biosynthesis adenylyltransferase ThiF"/>
    <property type="match status" value="1"/>
</dbReference>
<dbReference type="GO" id="GO:0008641">
    <property type="term" value="F:ubiquitin-like modifier activating enzyme activity"/>
    <property type="evidence" value="ECO:0007669"/>
    <property type="project" value="InterPro"/>
</dbReference>
<protein>
    <submittedName>
        <fullName evidence="4">Dinucleotide-utilizing protein</fullName>
    </submittedName>
    <submittedName>
        <fullName evidence="5">HesA/MoeB/ThiF family protein</fullName>
        <ecNumber evidence="5">2.7.7.80</ecNumber>
    </submittedName>
</protein>
<sequence>MTRYNRQEKFKPFGQQGQVQLQQLHVMVIGVGALGSGIAEQLTRSGVGRLTIVDKDVVSLSNLHRQSGYTEADVQAMTPKVFALQQHLSAMNHEVTIEPLNEEITARNILGILNETQPDMILDGLDRFETRYLVNEASRKLNIPYIYGAVVGSQVSVFPIHQDGPCLHCVMPDVPDTMESCDINGVLPPAVHMASSLVVAEVFHYLMHGDFSYRMTTMDIYRGKMKTLSIKALKEEDCKVCAQHQYDRLNHKQLEQTQLLCGGVYQYRLSPEQFSAKIHPSVTCLIENHFIKRLQYKDYEMTLYQDGRLLIYHASDQQTAHELVQRLFVQPVHIE</sequence>
<dbReference type="InterPro" id="IPR000594">
    <property type="entry name" value="ThiF_NAD_FAD-bd"/>
</dbReference>
<accession>A0A7Z7QR16</accession>
<dbReference type="Pfam" id="PF00899">
    <property type="entry name" value="ThiF"/>
    <property type="match status" value="1"/>
</dbReference>
<dbReference type="RefSeq" id="WP_016424427.1">
    <property type="nucleotide sequence ID" value="NZ_CABKRV010000001.1"/>
</dbReference>
<evidence type="ECO:0000313" key="6">
    <source>
        <dbReference type="Proteomes" id="UP000264146"/>
    </source>
</evidence>
<dbReference type="Proteomes" id="UP000572988">
    <property type="component" value="Unassembled WGS sequence"/>
</dbReference>
<keyword evidence="7" id="KW-1185">Reference proteome</keyword>
<dbReference type="PANTHER" id="PTHR10953:SF102">
    <property type="entry name" value="ADENYLYLTRANSFERASE AND SULFURTRANSFERASE MOCS3"/>
    <property type="match status" value="1"/>
</dbReference>